<dbReference type="EMBL" id="JAGRRH010000028">
    <property type="protein sequence ID" value="KAG7340168.1"/>
    <property type="molecule type" value="Genomic_DNA"/>
</dbReference>
<evidence type="ECO:0000313" key="4">
    <source>
        <dbReference type="EMBL" id="KAG7364048.1"/>
    </source>
</evidence>
<dbReference type="Pfam" id="PF01232">
    <property type="entry name" value="Mannitol_dh"/>
    <property type="match status" value="1"/>
</dbReference>
<evidence type="ECO:0000313" key="3">
    <source>
        <dbReference type="EMBL" id="KAG7340168.1"/>
    </source>
</evidence>
<accession>A0A9K3PA75</accession>
<keyword evidence="1" id="KW-0560">Oxidoreductase</keyword>
<organism evidence="3 5">
    <name type="scientific">Nitzschia inconspicua</name>
    <dbReference type="NCBI Taxonomy" id="303405"/>
    <lineage>
        <taxon>Eukaryota</taxon>
        <taxon>Sar</taxon>
        <taxon>Stramenopiles</taxon>
        <taxon>Ochrophyta</taxon>
        <taxon>Bacillariophyta</taxon>
        <taxon>Bacillariophyceae</taxon>
        <taxon>Bacillariophycidae</taxon>
        <taxon>Bacillariales</taxon>
        <taxon>Bacillariaceae</taxon>
        <taxon>Nitzschia</taxon>
    </lineage>
</organism>
<proteinExistence type="predicted"/>
<evidence type="ECO:0000256" key="1">
    <source>
        <dbReference type="ARBA" id="ARBA00023002"/>
    </source>
</evidence>
<feature type="domain" description="Mannitol dehydrogenase N-terminal" evidence="2">
    <location>
        <begin position="137"/>
        <end position="243"/>
    </location>
</feature>
<sequence>MSTPSRTTHWLPSSSSMDDDDFRVDSLCFGTGRFLRAVLVPSLIKAGLRPALIQPRGRTFLEYMAATDRNSSQNTSKATTASSGPSFYPVDTVEVDGSVTTEHVPCWGAFSMGSLADKEALMDWLPSLKKCISVFGVGVTEAGLASVDTQAMKDVYKLLQLFQVLLQQGTWMRTKRKICVICTDNIPSNGDVLRGYMIQISQRRKDVTMESFLEQNVVFLNSMVDRITSEREHSNGMVPRCEPVPKKSLVLLDPDSNLPPTLSQQPGVVIRSRQSQLETDVALKLLIANGTHTAIAHSLALLGHPETTILSTKDPGNLFMNYLESLVNNQIVPAATASVTTNDEALEVWSDWKARLKHPTFGLSTFFITQNGAVKGGIRWGDTIRELLKYDPGGSDSKVSVSFAFAYAALLRWLTPSEMSGEHTHDYIFKGWLDQNSVSAARHEGNKEHDQTMYADGLSYNIVQGWYEFKCDLLVRTKQGKDMILPHVLRQCHGKQPSGCVDAVWAYLIADKGGGLGYVESTPGFNTLVCAVATLYARLLSGDGIYAILQELSKIGYDSSCHFLMDGESAVSVSLVSGFKAGVPLRYHPSPVPDDSRLMHLPVDIESATATTLAEVAAAEVIDLHTHLLPPSHGALCLWGIDEILTYHYLVAEYFMTVPASITPESFYDMPKQQQADLIWQALFIDRSPLSEACRGVITTLKSLGLSEEISNRDLQAIRKYYSEYQSRGESGSAAFCENVFRVSGVRYAIMTNIPFSQVEAQYWRGPKQQSFSKRFRSALRVDPLLAGDVKTIEAALKASGYEYSLEGARQYLRDWVDTMKPEYMMASTPHDFVFEEGSLAGFANKTSVNTAAMYEPFAFATAGSAIKGTTCNGTEDDAPSVVNEHSDFLGEVLMKVCEELDLPVALKIGAHRGVNPRLKDAGDGVVAFADAGLLGRLCTKFPKVRFLATFLSRSNQHEAVVLASKFRNLHLYGCWWFCNNPSIIQEITSMRIEMLGTAFTAQHSDARVLDQLLYKWPHSRGVIAAVLAEQYEKLILSGWAPTRGEIRRDVQRLFGKSYEEFMGKSFVASS</sequence>
<evidence type="ECO:0000259" key="2">
    <source>
        <dbReference type="Pfam" id="PF01232"/>
    </source>
</evidence>
<reference evidence="3" key="1">
    <citation type="journal article" date="2021" name="Sci. Rep.">
        <title>Diploid genomic architecture of Nitzschia inconspicua, an elite biomass production diatom.</title>
        <authorList>
            <person name="Oliver A."/>
            <person name="Podell S."/>
            <person name="Pinowska A."/>
            <person name="Traller J.C."/>
            <person name="Smith S.R."/>
            <person name="McClure R."/>
            <person name="Beliaev A."/>
            <person name="Bohutskyi P."/>
            <person name="Hill E.A."/>
            <person name="Rabines A."/>
            <person name="Zheng H."/>
            <person name="Allen L.Z."/>
            <person name="Kuo A."/>
            <person name="Grigoriev I.V."/>
            <person name="Allen A.E."/>
            <person name="Hazlebeck D."/>
            <person name="Allen E.E."/>
        </authorList>
    </citation>
    <scope>NUCLEOTIDE SEQUENCE</scope>
    <source>
        <strain evidence="3">Hildebrandi</strain>
    </source>
</reference>
<reference evidence="3" key="2">
    <citation type="submission" date="2021-04" db="EMBL/GenBank/DDBJ databases">
        <authorList>
            <person name="Podell S."/>
        </authorList>
    </citation>
    <scope>NUCLEOTIDE SEQUENCE</scope>
    <source>
        <strain evidence="3">Hildebrandi</strain>
    </source>
</reference>
<dbReference type="PANTHER" id="PTHR43362">
    <property type="entry name" value="MANNITOL DEHYDROGENASE DSF1-RELATED"/>
    <property type="match status" value="1"/>
</dbReference>
<gene>
    <name evidence="3" type="ORF">IV203_006572</name>
    <name evidence="4" type="ORF">IV203_037250</name>
</gene>
<dbReference type="Proteomes" id="UP000693970">
    <property type="component" value="Unassembled WGS sequence"/>
</dbReference>
<dbReference type="InterPro" id="IPR013131">
    <property type="entry name" value="Mannitol_DH_N"/>
</dbReference>
<dbReference type="EMBL" id="JAGRRH010000009">
    <property type="protein sequence ID" value="KAG7364048.1"/>
    <property type="molecule type" value="Genomic_DNA"/>
</dbReference>
<protein>
    <recommendedName>
        <fullName evidence="2">Mannitol dehydrogenase N-terminal domain-containing protein</fullName>
    </recommendedName>
</protein>
<keyword evidence="5" id="KW-1185">Reference proteome</keyword>
<dbReference type="AlphaFoldDB" id="A0A9K3PA75"/>
<comment type="caution">
    <text evidence="3">The sequence shown here is derived from an EMBL/GenBank/DDBJ whole genome shotgun (WGS) entry which is preliminary data.</text>
</comment>
<evidence type="ECO:0000313" key="5">
    <source>
        <dbReference type="Proteomes" id="UP000693970"/>
    </source>
</evidence>
<dbReference type="InterPro" id="IPR050988">
    <property type="entry name" value="Mannitol_DH/Oxidoreductase"/>
</dbReference>
<dbReference type="OrthoDB" id="418169at2759"/>
<name>A0A9K3PA75_9STRA</name>
<dbReference type="GO" id="GO:0016616">
    <property type="term" value="F:oxidoreductase activity, acting on the CH-OH group of donors, NAD or NADP as acceptor"/>
    <property type="evidence" value="ECO:0007669"/>
    <property type="project" value="TreeGrafter"/>
</dbReference>
<dbReference type="PANTHER" id="PTHR43362:SF1">
    <property type="entry name" value="MANNITOL DEHYDROGENASE 2-RELATED"/>
    <property type="match status" value="1"/>
</dbReference>